<keyword evidence="7" id="KW-0139">CF(1)</keyword>
<dbReference type="GO" id="GO:0005886">
    <property type="term" value="C:plasma membrane"/>
    <property type="evidence" value="ECO:0007669"/>
    <property type="project" value="UniProtKB-SubCell"/>
</dbReference>
<dbReference type="GO" id="GO:0046933">
    <property type="term" value="F:proton-transporting ATP synthase activity, rotational mechanism"/>
    <property type="evidence" value="ECO:0007669"/>
    <property type="project" value="UniProtKB-UniRule"/>
</dbReference>
<name>A0A0B2BN33_9ACTN</name>
<keyword evidence="5 7" id="KW-0472">Membrane</keyword>
<evidence type="ECO:0000256" key="2">
    <source>
        <dbReference type="ARBA" id="ARBA00022448"/>
    </source>
</evidence>
<reference evidence="8 9" key="1">
    <citation type="submission" date="2017-11" db="EMBL/GenBank/DDBJ databases">
        <title>Genomic Encyclopedia of Archaeal and Bacterial Type Strains, Phase II (KMG-II): From Individual Species to Whole Genera.</title>
        <authorList>
            <person name="Goeker M."/>
        </authorList>
    </citation>
    <scope>NUCLEOTIDE SEQUENCE [LARGE SCALE GENOMIC DNA]</scope>
    <source>
        <strain evidence="8 9">DSM 27763</strain>
    </source>
</reference>
<evidence type="ECO:0000256" key="5">
    <source>
        <dbReference type="ARBA" id="ARBA00023136"/>
    </source>
</evidence>
<keyword evidence="4 7" id="KW-0406">Ion transport</keyword>
<evidence type="ECO:0000313" key="8">
    <source>
        <dbReference type="EMBL" id="PJJ56450.1"/>
    </source>
</evidence>
<gene>
    <name evidence="7" type="primary">atpH</name>
    <name evidence="8" type="ORF">CLV56_0658</name>
</gene>
<dbReference type="InterPro" id="IPR000711">
    <property type="entry name" value="ATPase_OSCP/dsu"/>
</dbReference>
<comment type="function">
    <text evidence="7">F(1)F(0) ATP synthase produces ATP from ADP in the presence of a proton or sodium gradient. F-type ATPases consist of two structural domains, F(1) containing the extramembraneous catalytic core and F(0) containing the membrane proton channel, linked together by a central stalk and a peripheral stalk. During catalysis, ATP synthesis in the catalytic domain of F(1) is coupled via a rotary mechanism of the central stalk subunits to proton translocation.</text>
</comment>
<dbReference type="OrthoDB" id="5242917at2"/>
<dbReference type="Pfam" id="PF00213">
    <property type="entry name" value="OSCP"/>
    <property type="match status" value="1"/>
</dbReference>
<evidence type="ECO:0000313" key="9">
    <source>
        <dbReference type="Proteomes" id="UP000230842"/>
    </source>
</evidence>
<dbReference type="Proteomes" id="UP000230842">
    <property type="component" value="Unassembled WGS sequence"/>
</dbReference>
<comment type="similarity">
    <text evidence="7">Belongs to the ATPase delta chain family.</text>
</comment>
<comment type="caution">
    <text evidence="8">The sequence shown here is derived from an EMBL/GenBank/DDBJ whole genome shotgun (WGS) entry which is preliminary data.</text>
</comment>
<evidence type="ECO:0000256" key="7">
    <source>
        <dbReference type="HAMAP-Rule" id="MF_01416"/>
    </source>
</evidence>
<keyword evidence="2 7" id="KW-0813">Transport</keyword>
<keyword evidence="9" id="KW-1185">Reference proteome</keyword>
<comment type="function">
    <text evidence="7">This protein is part of the stalk that links CF(0) to CF(1). It either transmits conformational changes from CF(0) to CF(1) or is implicated in proton conduction.</text>
</comment>
<evidence type="ECO:0000256" key="6">
    <source>
        <dbReference type="ARBA" id="ARBA00023310"/>
    </source>
</evidence>
<dbReference type="HAMAP" id="MF_01416">
    <property type="entry name" value="ATP_synth_delta_bact"/>
    <property type="match status" value="1"/>
</dbReference>
<accession>A0A0B2BN33</accession>
<dbReference type="RefSeq" id="WP_039342125.1">
    <property type="nucleotide sequence ID" value="NZ_PGEZ01000001.1"/>
</dbReference>
<evidence type="ECO:0000256" key="3">
    <source>
        <dbReference type="ARBA" id="ARBA00022781"/>
    </source>
</evidence>
<keyword evidence="7" id="KW-1003">Cell membrane</keyword>
<dbReference type="NCBIfam" id="NF009967">
    <property type="entry name" value="PRK13430.1"/>
    <property type="match status" value="1"/>
</dbReference>
<evidence type="ECO:0000256" key="1">
    <source>
        <dbReference type="ARBA" id="ARBA00004370"/>
    </source>
</evidence>
<keyword evidence="6 7" id="KW-0066">ATP synthesis</keyword>
<proteinExistence type="inferred from homology"/>
<protein>
    <recommendedName>
        <fullName evidence="7">ATP synthase subunit delta</fullName>
    </recommendedName>
    <alternativeName>
        <fullName evidence="7">ATP synthase F(1) sector subunit delta</fullName>
    </alternativeName>
    <alternativeName>
        <fullName evidence="7">F-type ATPase subunit delta</fullName>
        <shortName evidence="7">F-ATPase subunit delta</shortName>
    </alternativeName>
</protein>
<dbReference type="GO" id="GO:0045259">
    <property type="term" value="C:proton-transporting ATP synthase complex"/>
    <property type="evidence" value="ECO:0007669"/>
    <property type="project" value="UniProtKB-KW"/>
</dbReference>
<keyword evidence="3 7" id="KW-0375">Hydrogen ion transport</keyword>
<sequence>MRGVSAASLESVLESVGGATADGADGVAVGQEVFAVVAALDANPVLRRVLSDPATEQDAKAGLARSLFGPHVGEGALRIVVVAASARWSSARDVADALEQAGVQAVLGQAERAGALETVADELFSFSTVVTGDVELRQALNDRTAPVDARADLAGRLVDGKVDAASAALARQAAAGRHRGFEQTLSDFGSAAVEREGRLSATVTSAYPLETAERERLAAVLGRKYGRDVHVDVHVDPAVIGGLSVDIAGERIDATVATKLAEARRGLVG</sequence>
<dbReference type="EMBL" id="PGEZ01000001">
    <property type="protein sequence ID" value="PJJ56450.1"/>
    <property type="molecule type" value="Genomic_DNA"/>
</dbReference>
<dbReference type="AlphaFoldDB" id="A0A0B2BN33"/>
<evidence type="ECO:0000256" key="4">
    <source>
        <dbReference type="ARBA" id="ARBA00023065"/>
    </source>
</evidence>
<comment type="subcellular location">
    <subcellularLocation>
        <location evidence="7">Cell membrane</location>
        <topology evidence="7">Peripheral membrane protein</topology>
    </subcellularLocation>
    <subcellularLocation>
        <location evidence="1">Membrane</location>
    </subcellularLocation>
</comment>
<dbReference type="PANTHER" id="PTHR11910">
    <property type="entry name" value="ATP SYNTHASE DELTA CHAIN"/>
    <property type="match status" value="1"/>
</dbReference>
<organism evidence="8 9">
    <name type="scientific">Mumia flava</name>
    <dbReference type="NCBI Taxonomy" id="1348852"/>
    <lineage>
        <taxon>Bacteria</taxon>
        <taxon>Bacillati</taxon>
        <taxon>Actinomycetota</taxon>
        <taxon>Actinomycetes</taxon>
        <taxon>Propionibacteriales</taxon>
        <taxon>Nocardioidaceae</taxon>
        <taxon>Mumia</taxon>
    </lineage>
</organism>